<evidence type="ECO:0000256" key="2">
    <source>
        <dbReference type="ARBA" id="ARBA00023163"/>
    </source>
</evidence>
<protein>
    <submittedName>
        <fullName evidence="3">LuxR Family Transcriptional Regulator</fullName>
    </submittedName>
</protein>
<gene>
    <name evidence="3" type="ORF">BBEV_0407</name>
</gene>
<evidence type="ECO:0000256" key="1">
    <source>
        <dbReference type="ARBA" id="ARBA00023015"/>
    </source>
</evidence>
<keyword evidence="4" id="KW-1185">Reference proteome</keyword>
<dbReference type="OrthoDB" id="2859978at2"/>
<organism evidence="3 4">
    <name type="scientific">Salisediminibacterium beveridgei</name>
    <dbReference type="NCBI Taxonomy" id="632773"/>
    <lineage>
        <taxon>Bacteria</taxon>
        <taxon>Bacillati</taxon>
        <taxon>Bacillota</taxon>
        <taxon>Bacilli</taxon>
        <taxon>Bacillales</taxon>
        <taxon>Bacillaceae</taxon>
        <taxon>Salisediminibacterium</taxon>
    </lineage>
</organism>
<dbReference type="EMBL" id="CP012502">
    <property type="protein sequence ID" value="AOM81801.1"/>
    <property type="molecule type" value="Genomic_DNA"/>
</dbReference>
<keyword evidence="2" id="KW-0804">Transcription</keyword>
<dbReference type="InterPro" id="IPR016032">
    <property type="entry name" value="Sig_transdc_resp-reg_C-effctor"/>
</dbReference>
<dbReference type="RefSeq" id="WP_069363938.1">
    <property type="nucleotide sequence ID" value="NZ_CP012502.1"/>
</dbReference>
<dbReference type="GO" id="GO:0003677">
    <property type="term" value="F:DNA binding"/>
    <property type="evidence" value="ECO:0007669"/>
    <property type="project" value="InterPro"/>
</dbReference>
<accession>A0A1D7QS31</accession>
<evidence type="ECO:0000313" key="4">
    <source>
        <dbReference type="Proteomes" id="UP000094463"/>
    </source>
</evidence>
<dbReference type="STRING" id="632773.BBEV_0407"/>
<dbReference type="Gene3D" id="3.40.50.2300">
    <property type="match status" value="1"/>
</dbReference>
<sequence length="222" mass="25420">MISPSQLNTALFVTSQEGQLPDTIHRHQMTVESRGKVRGIVENVIFFHIQDIQDGLEAKSLLENYPDRKFIFVVDKDNACKSLIDLLVLNVHGMIYTENLDRYFTRIMNYLQEGHFPLESFFQRELANSLIEYHHSQQKIEGFVLNEVKAGHLFNKTEKLVLTELANGTTTKGIVEKHHYASSTIYITAASIIRILDAQDRTDAVVKCIRKGYLIPVKNDVE</sequence>
<proteinExistence type="predicted"/>
<evidence type="ECO:0000313" key="3">
    <source>
        <dbReference type="EMBL" id="AOM81801.1"/>
    </source>
</evidence>
<dbReference type="GO" id="GO:0006355">
    <property type="term" value="P:regulation of DNA-templated transcription"/>
    <property type="evidence" value="ECO:0007669"/>
    <property type="project" value="InterPro"/>
</dbReference>
<reference evidence="3 4" key="1">
    <citation type="submission" date="2015-08" db="EMBL/GenBank/DDBJ databases">
        <title>The complete genome sequence of Bacillus beveridgei MLTeJB.</title>
        <authorList>
            <person name="Hanson T.E."/>
            <person name="Mesa C."/>
            <person name="Basesman S.M."/>
            <person name="Oremland R.S."/>
        </authorList>
    </citation>
    <scope>NUCLEOTIDE SEQUENCE [LARGE SCALE GENOMIC DNA]</scope>
    <source>
        <strain evidence="3 4">MLTeJB</strain>
    </source>
</reference>
<dbReference type="Proteomes" id="UP000094463">
    <property type="component" value="Chromosome"/>
</dbReference>
<dbReference type="KEGG" id="bbev:BBEV_0407"/>
<dbReference type="AlphaFoldDB" id="A0A1D7QS31"/>
<name>A0A1D7QS31_9BACI</name>
<dbReference type="SUPFAM" id="SSF46894">
    <property type="entry name" value="C-terminal effector domain of the bipartite response regulators"/>
    <property type="match status" value="1"/>
</dbReference>
<keyword evidence="1" id="KW-0805">Transcription regulation</keyword>